<dbReference type="InterPro" id="IPR005835">
    <property type="entry name" value="NTP_transferase_dom"/>
</dbReference>
<proteinExistence type="predicted"/>
<dbReference type="CDD" id="cd04181">
    <property type="entry name" value="NTP_transferase"/>
    <property type="match status" value="1"/>
</dbReference>
<dbReference type="Gene3D" id="3.30.750.24">
    <property type="entry name" value="STAS domain"/>
    <property type="match status" value="1"/>
</dbReference>
<dbReference type="Gene3D" id="2.160.10.10">
    <property type="entry name" value="Hexapeptide repeat proteins"/>
    <property type="match status" value="1"/>
</dbReference>
<name>A0A4R1NAK5_9RHOB</name>
<dbReference type="InterPro" id="IPR036513">
    <property type="entry name" value="STAS_dom_sf"/>
</dbReference>
<keyword evidence="3" id="KW-1185">Reference proteome</keyword>
<dbReference type="SUPFAM" id="SSF52091">
    <property type="entry name" value="SpoIIaa-like"/>
    <property type="match status" value="1"/>
</dbReference>
<dbReference type="PANTHER" id="PTHR22572">
    <property type="entry name" value="SUGAR-1-PHOSPHATE GUANYL TRANSFERASE"/>
    <property type="match status" value="1"/>
</dbReference>
<dbReference type="InterPro" id="IPR029044">
    <property type="entry name" value="Nucleotide-diphossugar_trans"/>
</dbReference>
<dbReference type="Gene3D" id="3.90.550.10">
    <property type="entry name" value="Spore Coat Polysaccharide Biosynthesis Protein SpsA, Chain A"/>
    <property type="match status" value="1"/>
</dbReference>
<dbReference type="RefSeq" id="WP_132860483.1">
    <property type="nucleotide sequence ID" value="NZ_SMGR01000002.1"/>
</dbReference>
<evidence type="ECO:0000313" key="3">
    <source>
        <dbReference type="Proteomes" id="UP000295673"/>
    </source>
</evidence>
<evidence type="ECO:0000313" key="2">
    <source>
        <dbReference type="EMBL" id="TCL01139.1"/>
    </source>
</evidence>
<dbReference type="OrthoDB" id="9801810at2"/>
<organism evidence="2 3">
    <name type="scientific">Shimia isoporae</name>
    <dbReference type="NCBI Taxonomy" id="647720"/>
    <lineage>
        <taxon>Bacteria</taxon>
        <taxon>Pseudomonadati</taxon>
        <taxon>Pseudomonadota</taxon>
        <taxon>Alphaproteobacteria</taxon>
        <taxon>Rhodobacterales</taxon>
        <taxon>Roseobacteraceae</taxon>
    </lineage>
</organism>
<gene>
    <name evidence="2" type="ORF">BXY66_2448</name>
</gene>
<dbReference type="AlphaFoldDB" id="A0A4R1NAK5"/>
<comment type="caution">
    <text evidence="2">The sequence shown here is derived from an EMBL/GenBank/DDBJ whole genome shotgun (WGS) entry which is preliminary data.</text>
</comment>
<dbReference type="Proteomes" id="UP000295673">
    <property type="component" value="Unassembled WGS sequence"/>
</dbReference>
<sequence length="499" mass="53694">MLTNCEDVGFVSIVKLASNRLTAADLAPLKIAVEREVDRGRNTILFDLGGIRRVTRSGLAALIELQSEVTIDVKLGFFGARPHVAGEIRRCPLSSLLSYQDTREQALDVPHVRARRLAGMKAVVLCAGAGTRMRPLSLETPKPMLDIAGKPALERILEHLGRFGIRDFILNPGHGAPAIHGAFATTAQRSIQFANEGAYVEGHWQPSPVGSASTLARLQLRQNAFDDDFLVLCGDAVSDVDVCELVNLHRAKNADVTIAALRVAREEVGKYGVLVTDEDGRVREFCEKPAPEDAQSTLISSGIYVINPRVLIGLSEAVGIDIGCDLLPRILARGGKLQAYEGVFSWADLGNTQDYFKSLERVMRGEIQGAVPEGALNRNGVWIAPTANVSDRAVVIGPCYIGPGAKVEAGAHIEGPAVIGTDSHITTRTVVKRAIIQPRTQVCPGTWVNGMIVSKDWALDLDANSDLPPAIEALDGIVAAKEQEVDISTADRLMQELMG</sequence>
<evidence type="ECO:0000259" key="1">
    <source>
        <dbReference type="Pfam" id="PF00483"/>
    </source>
</evidence>
<dbReference type="InterPro" id="IPR011004">
    <property type="entry name" value="Trimer_LpxA-like_sf"/>
</dbReference>
<dbReference type="Pfam" id="PF00483">
    <property type="entry name" value="NTP_transferase"/>
    <property type="match status" value="1"/>
</dbReference>
<feature type="domain" description="Nucleotidyl transferase" evidence="1">
    <location>
        <begin position="121"/>
        <end position="359"/>
    </location>
</feature>
<accession>A0A4R1NAK5</accession>
<dbReference type="SUPFAM" id="SSF51161">
    <property type="entry name" value="Trimeric LpxA-like enzymes"/>
    <property type="match status" value="1"/>
</dbReference>
<protein>
    <submittedName>
        <fullName evidence="2">NDP-sugar pyrophosphorylase family protein</fullName>
    </submittedName>
</protein>
<dbReference type="EMBL" id="SMGR01000002">
    <property type="protein sequence ID" value="TCL01139.1"/>
    <property type="molecule type" value="Genomic_DNA"/>
</dbReference>
<dbReference type="InterPro" id="IPR050486">
    <property type="entry name" value="Mannose-1P_guanyltransferase"/>
</dbReference>
<dbReference type="SUPFAM" id="SSF53448">
    <property type="entry name" value="Nucleotide-diphospho-sugar transferases"/>
    <property type="match status" value="1"/>
</dbReference>
<reference evidence="2 3" key="1">
    <citation type="submission" date="2019-03" db="EMBL/GenBank/DDBJ databases">
        <title>Genomic Encyclopedia of Archaeal and Bacterial Type Strains, Phase II (KMG-II): from individual species to whole genera.</title>
        <authorList>
            <person name="Goeker M."/>
        </authorList>
    </citation>
    <scope>NUCLEOTIDE SEQUENCE [LARGE SCALE GENOMIC DNA]</scope>
    <source>
        <strain evidence="2 3">DSM 26433</strain>
    </source>
</reference>